<feature type="compositionally biased region" description="Low complexity" evidence="5">
    <location>
        <begin position="240"/>
        <end position="260"/>
    </location>
</feature>
<evidence type="ECO:0000256" key="5">
    <source>
        <dbReference type="SAM" id="MobiDB-lite"/>
    </source>
</evidence>
<organism evidence="7 8">
    <name type="scientific">Caenorhabditis angaria</name>
    <dbReference type="NCBI Taxonomy" id="860376"/>
    <lineage>
        <taxon>Eukaryota</taxon>
        <taxon>Metazoa</taxon>
        <taxon>Ecdysozoa</taxon>
        <taxon>Nematoda</taxon>
        <taxon>Chromadorea</taxon>
        <taxon>Rhabditida</taxon>
        <taxon>Rhabditina</taxon>
        <taxon>Rhabditomorpha</taxon>
        <taxon>Rhabditoidea</taxon>
        <taxon>Rhabditidae</taxon>
        <taxon>Peloderinae</taxon>
        <taxon>Caenorhabditis</taxon>
    </lineage>
</organism>
<keyword evidence="8" id="KW-1185">Reference proteome</keyword>
<evidence type="ECO:0000256" key="3">
    <source>
        <dbReference type="ARBA" id="ARBA00023242"/>
    </source>
</evidence>
<protein>
    <recommendedName>
        <fullName evidence="6">RRM domain-containing protein</fullName>
    </recommendedName>
</protein>
<evidence type="ECO:0000256" key="1">
    <source>
        <dbReference type="ARBA" id="ARBA00004123"/>
    </source>
</evidence>
<gene>
    <name evidence="7" type="ORF">CAMP_LOCUS3029</name>
</gene>
<dbReference type="PANTHER" id="PTHR10501">
    <property type="entry name" value="U1 SMALL NUCLEAR RIBONUCLEOPROTEIN A/U2 SMALL NUCLEAR RIBONUCLEOPROTEIN B"/>
    <property type="match status" value="1"/>
</dbReference>
<dbReference type="AlphaFoldDB" id="A0A9P1MUQ0"/>
<dbReference type="GO" id="GO:0003723">
    <property type="term" value="F:RNA binding"/>
    <property type="evidence" value="ECO:0007669"/>
    <property type="project" value="UniProtKB-UniRule"/>
</dbReference>
<dbReference type="Pfam" id="PF00076">
    <property type="entry name" value="RRM_1"/>
    <property type="match status" value="2"/>
</dbReference>
<dbReference type="InterPro" id="IPR035979">
    <property type="entry name" value="RBD_domain_sf"/>
</dbReference>
<accession>A0A9P1MUQ0</accession>
<feature type="domain" description="RRM" evidence="6">
    <location>
        <begin position="31"/>
        <end position="113"/>
    </location>
</feature>
<comment type="caution">
    <text evidence="7">The sequence shown here is derived from an EMBL/GenBank/DDBJ whole genome shotgun (WGS) entry which is preliminary data.</text>
</comment>
<reference evidence="7" key="1">
    <citation type="submission" date="2022-11" db="EMBL/GenBank/DDBJ databases">
        <authorList>
            <person name="Kikuchi T."/>
        </authorList>
    </citation>
    <scope>NUCLEOTIDE SEQUENCE</scope>
    <source>
        <strain evidence="7">PS1010</strain>
    </source>
</reference>
<dbReference type="InterPro" id="IPR000504">
    <property type="entry name" value="RRM_dom"/>
</dbReference>
<dbReference type="SUPFAM" id="SSF54928">
    <property type="entry name" value="RNA-binding domain, RBD"/>
    <property type="match status" value="1"/>
</dbReference>
<feature type="domain" description="RRM" evidence="6">
    <location>
        <begin position="272"/>
        <end position="349"/>
    </location>
</feature>
<keyword evidence="2 4" id="KW-0694">RNA-binding</keyword>
<evidence type="ECO:0000313" key="8">
    <source>
        <dbReference type="Proteomes" id="UP001152747"/>
    </source>
</evidence>
<dbReference type="InterPro" id="IPR034788">
    <property type="entry name" value="Cpo_RRM"/>
</dbReference>
<sequence>MDGAQPVNLVPSVSMESLTSQDSANSLSQVRTLFVSGLPMDAKPRELYLLFRGCRGYENSLLKMTAKNGKQTSPVGFVVFLTQQDAQDARKQLQGVRFDPDCAQVLRLELAKSNTKVARPKQSPPPALQTGGVPQFLAPIQPDLAGMIDPTALLNEHQLLALSFPHLQAAQALQAYMPTAALHQQLHQPALYAQLQANAGAAQYAAAVAAAAAAQQQSHQHHQHNHLQQQQQPQPPLPPTQQQNGVSSPAPTSAGAATPGATPAAAAAAACSTLFVANLAADINEEQLRGVFKAFAGFTRLRLHNKNGSCVAFVEYSDLQKATHAMISLQGFQIASTDRGGLRIEYARNKMADVNG</sequence>
<dbReference type="OrthoDB" id="431169at2759"/>
<dbReference type="FunFam" id="3.30.70.330:FF:000037">
    <property type="entry name" value="RNA-binding protein with multiple splicing 2"/>
    <property type="match status" value="1"/>
</dbReference>
<dbReference type="SMART" id="SM00360">
    <property type="entry name" value="RRM"/>
    <property type="match status" value="2"/>
</dbReference>
<dbReference type="EMBL" id="CANHGI010000001">
    <property type="protein sequence ID" value="CAI5440392.1"/>
    <property type="molecule type" value="Genomic_DNA"/>
</dbReference>
<evidence type="ECO:0000256" key="4">
    <source>
        <dbReference type="PROSITE-ProRule" id="PRU00176"/>
    </source>
</evidence>
<dbReference type="GO" id="GO:0005634">
    <property type="term" value="C:nucleus"/>
    <property type="evidence" value="ECO:0007669"/>
    <property type="project" value="UniProtKB-SubCell"/>
</dbReference>
<dbReference type="PROSITE" id="PS50102">
    <property type="entry name" value="RRM"/>
    <property type="match status" value="2"/>
</dbReference>
<feature type="region of interest" description="Disordered" evidence="5">
    <location>
        <begin position="213"/>
        <end position="260"/>
    </location>
</feature>
<dbReference type="Proteomes" id="UP001152747">
    <property type="component" value="Unassembled WGS sequence"/>
</dbReference>
<evidence type="ECO:0000256" key="2">
    <source>
        <dbReference type="ARBA" id="ARBA00022884"/>
    </source>
</evidence>
<keyword evidence="3" id="KW-0539">Nucleus</keyword>
<dbReference type="CDD" id="cd12684">
    <property type="entry name" value="RRM_cpo"/>
    <property type="match status" value="1"/>
</dbReference>
<name>A0A9P1MUQ0_9PELO</name>
<proteinExistence type="predicted"/>
<comment type="subcellular location">
    <subcellularLocation>
        <location evidence="1">Nucleus</location>
    </subcellularLocation>
</comment>
<evidence type="ECO:0000259" key="6">
    <source>
        <dbReference type="PROSITE" id="PS50102"/>
    </source>
</evidence>
<dbReference type="Gene3D" id="3.30.70.330">
    <property type="match status" value="2"/>
</dbReference>
<evidence type="ECO:0000313" key="7">
    <source>
        <dbReference type="EMBL" id="CAI5440392.1"/>
    </source>
</evidence>
<dbReference type="InterPro" id="IPR012677">
    <property type="entry name" value="Nucleotide-bd_a/b_plait_sf"/>
</dbReference>